<keyword evidence="2" id="KW-0175">Coiled coil</keyword>
<keyword evidence="6" id="KW-1185">Reference proteome</keyword>
<feature type="coiled-coil region" evidence="2">
    <location>
        <begin position="449"/>
        <end position="521"/>
    </location>
</feature>
<dbReference type="OrthoDB" id="3265672at2759"/>
<dbReference type="PROSITE" id="PS51253">
    <property type="entry name" value="HTH_CENPB"/>
    <property type="match status" value="1"/>
</dbReference>
<proteinExistence type="predicted"/>
<gene>
    <name evidence="5" type="ORF">D9611_015117</name>
</gene>
<evidence type="ECO:0000256" key="1">
    <source>
        <dbReference type="ARBA" id="ARBA00023125"/>
    </source>
</evidence>
<evidence type="ECO:0000256" key="2">
    <source>
        <dbReference type="SAM" id="Coils"/>
    </source>
</evidence>
<feature type="compositionally biased region" description="Acidic residues" evidence="3">
    <location>
        <begin position="333"/>
        <end position="347"/>
    </location>
</feature>
<dbReference type="Proteomes" id="UP000541558">
    <property type="component" value="Unassembled WGS sequence"/>
</dbReference>
<evidence type="ECO:0000313" key="5">
    <source>
        <dbReference type="EMBL" id="KAF5337848.1"/>
    </source>
</evidence>
<protein>
    <recommendedName>
        <fullName evidence="4">HTH CENPB-type domain-containing protein</fullName>
    </recommendedName>
</protein>
<organism evidence="5 6">
    <name type="scientific">Ephemerocybe angulata</name>
    <dbReference type="NCBI Taxonomy" id="980116"/>
    <lineage>
        <taxon>Eukaryota</taxon>
        <taxon>Fungi</taxon>
        <taxon>Dikarya</taxon>
        <taxon>Basidiomycota</taxon>
        <taxon>Agaricomycotina</taxon>
        <taxon>Agaricomycetes</taxon>
        <taxon>Agaricomycetidae</taxon>
        <taxon>Agaricales</taxon>
        <taxon>Agaricineae</taxon>
        <taxon>Psathyrellaceae</taxon>
        <taxon>Ephemerocybe</taxon>
    </lineage>
</organism>
<feature type="domain" description="HTH CENPB-type" evidence="4">
    <location>
        <begin position="61"/>
        <end position="126"/>
    </location>
</feature>
<evidence type="ECO:0000259" key="4">
    <source>
        <dbReference type="PROSITE" id="PS51253"/>
    </source>
</evidence>
<dbReference type="GO" id="GO:0003677">
    <property type="term" value="F:DNA binding"/>
    <property type="evidence" value="ECO:0007669"/>
    <property type="project" value="UniProtKB-KW"/>
</dbReference>
<keyword evidence="1" id="KW-0238">DNA-binding</keyword>
<feature type="compositionally biased region" description="Polar residues" evidence="3">
    <location>
        <begin position="317"/>
        <end position="331"/>
    </location>
</feature>
<evidence type="ECO:0000256" key="3">
    <source>
        <dbReference type="SAM" id="MobiDB-lite"/>
    </source>
</evidence>
<name>A0A8H5CAC5_9AGAR</name>
<feature type="compositionally biased region" description="Low complexity" evidence="3">
    <location>
        <begin position="373"/>
        <end position="391"/>
    </location>
</feature>
<reference evidence="5 6" key="1">
    <citation type="journal article" date="2020" name="ISME J.">
        <title>Uncovering the hidden diversity of litter-decomposition mechanisms in mushroom-forming fungi.</title>
        <authorList>
            <person name="Floudas D."/>
            <person name="Bentzer J."/>
            <person name="Ahren D."/>
            <person name="Johansson T."/>
            <person name="Persson P."/>
            <person name="Tunlid A."/>
        </authorList>
    </citation>
    <scope>NUCLEOTIDE SEQUENCE [LARGE SCALE GENOMIC DNA]</scope>
    <source>
        <strain evidence="5 6">CBS 175.51</strain>
    </source>
</reference>
<accession>A0A8H5CAC5</accession>
<sequence>MAILRRRRASEEANYENRVQAALAGLKAKKYKSKRQAAEKENVALSTLSDRANGKHKAWGTAFASRQLLKPAQETVVVDWVRHNAETGRPFHSTDIKNMAYEMTGEVPGKNWMKRFAGRHPELVNSRPAKLDPKRATNFNKSTINDYFQKLASIFEEYGGIPPEQIWNMDEKGIQLGGGRNKGKKKYVFLKDMRDRFRIQSDNLELATTTHKTQPLDVVIFTHVQTKWSDHCQTSAIMKRHIDPVRPPCFTTELVEKAFEKTGIYPLNPDVFTDADFAPSKSFSSKMHVPESFPDDIDPPSSEIPTNPEAGDESDTENSPQVEEFSTQTDANPDVDMEDAGEGDGCESDSGSDSSSDCDSTVSTTLDDDDTALDTSFSSATTSQSQSTAESNFRSLKPPAVRSAYEDERLAEDPESMKAEIEKLRDELQKYWDGLQFWKSRAEASAAHCTMIKRELAEAREQIANLEKKKRRGSKKTLARVLVHHEYVEEFKKQEAERLEKENAEAEKRAQKDAAEAARVSRMAEETRSRIFSGSVSSYKRDDWVVLARALGVSDSGNMKEVSTRVRDYISEHREELSENPRFSGLNLVSGGRRQPVTPEDQGASQSTIPAPLNPSHHIAPSISAPQGPM</sequence>
<dbReference type="AlphaFoldDB" id="A0A8H5CAC5"/>
<feature type="region of interest" description="Disordered" evidence="3">
    <location>
        <begin position="283"/>
        <end position="416"/>
    </location>
</feature>
<evidence type="ECO:0000313" key="6">
    <source>
        <dbReference type="Proteomes" id="UP000541558"/>
    </source>
</evidence>
<dbReference type="InterPro" id="IPR006600">
    <property type="entry name" value="HTH_CenpB_DNA-bd_dom"/>
</dbReference>
<dbReference type="EMBL" id="JAACJK010000027">
    <property type="protein sequence ID" value="KAF5337848.1"/>
    <property type="molecule type" value="Genomic_DNA"/>
</dbReference>
<feature type="compositionally biased region" description="Basic and acidic residues" evidence="3">
    <location>
        <begin position="404"/>
        <end position="416"/>
    </location>
</feature>
<feature type="region of interest" description="Disordered" evidence="3">
    <location>
        <begin position="574"/>
        <end position="630"/>
    </location>
</feature>
<comment type="caution">
    <text evidence="5">The sequence shown here is derived from an EMBL/GenBank/DDBJ whole genome shotgun (WGS) entry which is preliminary data.</text>
</comment>
<feature type="compositionally biased region" description="Low complexity" evidence="3">
    <location>
        <begin position="348"/>
        <end position="365"/>
    </location>
</feature>